<dbReference type="InterPro" id="IPR002970">
    <property type="entry name" value="Tick_his-bd"/>
</dbReference>
<sequence length="202" mass="22740">MAALYAIYTLAVAGTVSCVLYEDDPRYAGSQHVSDFTAVPDLMFVMRQSRVNAFLPSPICQAMMKLGPVSDGEFRYVIYYSTETARRNVKAFVTKLSLAITPTANGHRQHPNAMTFRTSQRGPFISFKLMYADTLNGCFVIVSYLGDLGRRACRLLLSSRSVSRVIPVECLQVYTENCPQESRIMYFPGCARRIPHIVEWGR</sequence>
<name>A0A023GAS9_AMBTT</name>
<dbReference type="Gene3D" id="2.40.128.20">
    <property type="match status" value="1"/>
</dbReference>
<dbReference type="EMBL" id="GBBM01004479">
    <property type="protein sequence ID" value="JAC30939.1"/>
    <property type="molecule type" value="mRNA"/>
</dbReference>
<feature type="chain" id="PRO_5001516964" evidence="1">
    <location>
        <begin position="19"/>
        <end position="202"/>
    </location>
</feature>
<evidence type="ECO:0000313" key="2">
    <source>
        <dbReference type="EMBL" id="JAC30939.1"/>
    </source>
</evidence>
<proteinExistence type="evidence at transcript level"/>
<reference evidence="2" key="1">
    <citation type="submission" date="2014-03" db="EMBL/GenBank/DDBJ databases">
        <title>The sialotranscriptome of Amblyomma triste, Amblyomma parvum and Amblyomma cajennense ticks, uncovered by 454-based RNA-seq.</title>
        <authorList>
            <person name="Garcia G.R."/>
            <person name="Gardinassi L.G."/>
            <person name="Ribeiro J.M."/>
            <person name="Anatriello E."/>
            <person name="Ferreira B.R."/>
            <person name="Moreira H.N."/>
            <person name="Mafra C."/>
            <person name="Olegario M.M."/>
            <person name="Szabo P.J."/>
            <person name="Miranda-Santos I.K."/>
            <person name="Maruyama S.R."/>
        </authorList>
    </citation>
    <scope>NUCLEOTIDE SEQUENCE</scope>
    <source>
        <strain evidence="2">Mato Grasso do Sul</strain>
        <tissue evidence="2">Salivary glands</tissue>
    </source>
</reference>
<accession>A0A023GAS9</accession>
<protein>
    <submittedName>
        <fullName evidence="2">Putative licpodalin-4 1</fullName>
    </submittedName>
</protein>
<organism evidence="2">
    <name type="scientific">Amblyomma triste</name>
    <name type="common">Neotropical tick</name>
    <dbReference type="NCBI Taxonomy" id="251400"/>
    <lineage>
        <taxon>Eukaryota</taxon>
        <taxon>Metazoa</taxon>
        <taxon>Ecdysozoa</taxon>
        <taxon>Arthropoda</taxon>
        <taxon>Chelicerata</taxon>
        <taxon>Arachnida</taxon>
        <taxon>Acari</taxon>
        <taxon>Parasitiformes</taxon>
        <taxon>Ixodida</taxon>
        <taxon>Ixodoidea</taxon>
        <taxon>Ixodidae</taxon>
        <taxon>Amblyomminae</taxon>
        <taxon>Amblyomma</taxon>
    </lineage>
</organism>
<feature type="signal peptide" evidence="1">
    <location>
        <begin position="1"/>
        <end position="18"/>
    </location>
</feature>
<dbReference type="AlphaFoldDB" id="A0A023GAS9"/>
<dbReference type="GO" id="GO:0043176">
    <property type="term" value="F:amine binding"/>
    <property type="evidence" value="ECO:0007669"/>
    <property type="project" value="InterPro"/>
</dbReference>
<dbReference type="InterPro" id="IPR012674">
    <property type="entry name" value="Calycin"/>
</dbReference>
<evidence type="ECO:0000256" key="1">
    <source>
        <dbReference type="SAM" id="SignalP"/>
    </source>
</evidence>
<dbReference type="Pfam" id="PF02098">
    <property type="entry name" value="His_binding"/>
    <property type="match status" value="1"/>
</dbReference>
<dbReference type="GO" id="GO:0030682">
    <property type="term" value="P:symbiont-mediated perturbation of host defenses"/>
    <property type="evidence" value="ECO:0007669"/>
    <property type="project" value="InterPro"/>
</dbReference>
<keyword evidence="1" id="KW-0732">Signal</keyword>
<dbReference type="SUPFAM" id="SSF50814">
    <property type="entry name" value="Lipocalins"/>
    <property type="match status" value="1"/>
</dbReference>